<gene>
    <name evidence="1" type="ORF">DY926_06475</name>
</gene>
<dbReference type="RefSeq" id="WP_116702636.1">
    <property type="nucleotide sequence ID" value="NZ_QUWV01000048.1"/>
</dbReference>
<proteinExistence type="predicted"/>
<name>A0A371Z1H7_9PROT</name>
<evidence type="ECO:0000313" key="2">
    <source>
        <dbReference type="Proteomes" id="UP000262371"/>
    </source>
</evidence>
<dbReference type="AlphaFoldDB" id="A0A371Z1H7"/>
<comment type="caution">
    <text evidence="1">The sequence shown here is derived from an EMBL/GenBank/DDBJ whole genome shotgun (WGS) entry which is preliminary data.</text>
</comment>
<dbReference type="Proteomes" id="UP000262371">
    <property type="component" value="Unassembled WGS sequence"/>
</dbReference>
<keyword evidence="2" id="KW-1185">Reference proteome</keyword>
<dbReference type="OrthoDB" id="7218028at2"/>
<organism evidence="1 2">
    <name type="scientific">Komagataeibacter melaceti</name>
    <dbReference type="NCBI Taxonomy" id="2766577"/>
    <lineage>
        <taxon>Bacteria</taxon>
        <taxon>Pseudomonadati</taxon>
        <taxon>Pseudomonadota</taxon>
        <taxon>Alphaproteobacteria</taxon>
        <taxon>Acetobacterales</taxon>
        <taxon>Acetobacteraceae</taxon>
        <taxon>Komagataeibacter</taxon>
    </lineage>
</organism>
<protein>
    <submittedName>
        <fullName evidence="1">Uncharacterized protein</fullName>
    </submittedName>
</protein>
<reference evidence="1 2" key="1">
    <citation type="submission" date="2018-08" db="EMBL/GenBank/DDBJ databases">
        <title>Komagataeibacter sp. AV 382.</title>
        <authorList>
            <person name="Skraban J."/>
            <person name="Trcek J."/>
        </authorList>
    </citation>
    <scope>NUCLEOTIDE SEQUENCE [LARGE SCALE GENOMIC DNA]</scope>
    <source>
        <strain evidence="1 2">AV 382</strain>
    </source>
</reference>
<accession>A0A371Z1H7</accession>
<evidence type="ECO:0000313" key="1">
    <source>
        <dbReference type="EMBL" id="RFD20351.1"/>
    </source>
</evidence>
<sequence>MTSSDKDRVAYELSLLTSLGEEVDTLLEAFLRHPDAPRYLARTPRLGNDIPWVLVACDGDVSNATGLVVAGTWDGKGWDLDGGFTLFTCGGEARGEFLEVAGWAGRIRRLGTVPGTGPLRPDLIALQGELAEATFHWARRAGLVREWAAGASVRGDSAFPQTFVEMRFGPDCYRGLVIAGDRDRNDRWDYDGVVTLLLPGGATVDLDAAQADMVEELVDGGHADSSR</sequence>
<dbReference type="EMBL" id="QUWV01000048">
    <property type="protein sequence ID" value="RFD20351.1"/>
    <property type="molecule type" value="Genomic_DNA"/>
</dbReference>